<reference evidence="1" key="1">
    <citation type="journal article" date="2019" name="Sci. Rep.">
        <title>Draft genome of Tanacetum cinerariifolium, the natural source of mosquito coil.</title>
        <authorList>
            <person name="Yamashiro T."/>
            <person name="Shiraishi A."/>
            <person name="Satake H."/>
            <person name="Nakayama K."/>
        </authorList>
    </citation>
    <scope>NUCLEOTIDE SEQUENCE</scope>
</reference>
<gene>
    <name evidence="1" type="ORF">Tci_874604</name>
</gene>
<name>A0A699SWZ3_TANCI</name>
<dbReference type="AlphaFoldDB" id="A0A699SWZ3"/>
<dbReference type="EMBL" id="BKCJ011199340">
    <property type="protein sequence ID" value="GFD02635.1"/>
    <property type="molecule type" value="Genomic_DNA"/>
</dbReference>
<proteinExistence type="predicted"/>
<sequence length="76" mass="8356">KSEEPLVDVEKNVESEKLATQYGVVYDKKDNPACKEKLTHNNPVVNTKVIMVATTIGKQKVNALEGCMNVVVRLGV</sequence>
<evidence type="ECO:0000313" key="1">
    <source>
        <dbReference type="EMBL" id="GFD02635.1"/>
    </source>
</evidence>
<protein>
    <submittedName>
        <fullName evidence="1">Uncharacterized protein</fullName>
    </submittedName>
</protein>
<feature type="non-terminal residue" evidence="1">
    <location>
        <position position="76"/>
    </location>
</feature>
<accession>A0A699SWZ3</accession>
<feature type="non-terminal residue" evidence="1">
    <location>
        <position position="1"/>
    </location>
</feature>
<comment type="caution">
    <text evidence="1">The sequence shown here is derived from an EMBL/GenBank/DDBJ whole genome shotgun (WGS) entry which is preliminary data.</text>
</comment>
<organism evidence="1">
    <name type="scientific">Tanacetum cinerariifolium</name>
    <name type="common">Dalmatian daisy</name>
    <name type="synonym">Chrysanthemum cinerariifolium</name>
    <dbReference type="NCBI Taxonomy" id="118510"/>
    <lineage>
        <taxon>Eukaryota</taxon>
        <taxon>Viridiplantae</taxon>
        <taxon>Streptophyta</taxon>
        <taxon>Embryophyta</taxon>
        <taxon>Tracheophyta</taxon>
        <taxon>Spermatophyta</taxon>
        <taxon>Magnoliopsida</taxon>
        <taxon>eudicotyledons</taxon>
        <taxon>Gunneridae</taxon>
        <taxon>Pentapetalae</taxon>
        <taxon>asterids</taxon>
        <taxon>campanulids</taxon>
        <taxon>Asterales</taxon>
        <taxon>Asteraceae</taxon>
        <taxon>Asteroideae</taxon>
        <taxon>Anthemideae</taxon>
        <taxon>Anthemidinae</taxon>
        <taxon>Tanacetum</taxon>
    </lineage>
</organism>